<protein>
    <submittedName>
        <fullName evidence="2">Uncharacterized protein</fullName>
    </submittedName>
</protein>
<feature type="transmembrane region" description="Helical" evidence="1">
    <location>
        <begin position="39"/>
        <end position="60"/>
    </location>
</feature>
<keyword evidence="1" id="KW-1133">Transmembrane helix</keyword>
<dbReference type="Proteomes" id="UP001597417">
    <property type="component" value="Unassembled WGS sequence"/>
</dbReference>
<feature type="transmembrane region" description="Helical" evidence="1">
    <location>
        <begin position="6"/>
        <end position="27"/>
    </location>
</feature>
<evidence type="ECO:0000313" key="2">
    <source>
        <dbReference type="EMBL" id="MFD2415925.1"/>
    </source>
</evidence>
<organism evidence="2 3">
    <name type="scientific">Amycolatopsis pigmentata</name>
    <dbReference type="NCBI Taxonomy" id="450801"/>
    <lineage>
        <taxon>Bacteria</taxon>
        <taxon>Bacillati</taxon>
        <taxon>Actinomycetota</taxon>
        <taxon>Actinomycetes</taxon>
        <taxon>Pseudonocardiales</taxon>
        <taxon>Pseudonocardiaceae</taxon>
        <taxon>Amycolatopsis</taxon>
    </lineage>
</organism>
<name>A0ABW5FMU7_9PSEU</name>
<keyword evidence="1" id="KW-0472">Membrane</keyword>
<sequence>MRALSLEWAVDVSLLVGTGSLGAWGFVKARRAGAGRWRTVGTTATTLGIGLVLVTLKAVVHH</sequence>
<accession>A0ABW5FMU7</accession>
<gene>
    <name evidence="2" type="ORF">ACFSXZ_06250</name>
</gene>
<dbReference type="RefSeq" id="WP_378262169.1">
    <property type="nucleotide sequence ID" value="NZ_JBHUKR010000004.1"/>
</dbReference>
<reference evidence="3" key="1">
    <citation type="journal article" date="2019" name="Int. J. Syst. Evol. Microbiol.">
        <title>The Global Catalogue of Microorganisms (GCM) 10K type strain sequencing project: providing services to taxonomists for standard genome sequencing and annotation.</title>
        <authorList>
            <consortium name="The Broad Institute Genomics Platform"/>
            <consortium name="The Broad Institute Genome Sequencing Center for Infectious Disease"/>
            <person name="Wu L."/>
            <person name="Ma J."/>
        </authorList>
    </citation>
    <scope>NUCLEOTIDE SEQUENCE [LARGE SCALE GENOMIC DNA]</scope>
    <source>
        <strain evidence="3">CGMCC 4.7645</strain>
    </source>
</reference>
<keyword evidence="1" id="KW-0812">Transmembrane</keyword>
<evidence type="ECO:0000313" key="3">
    <source>
        <dbReference type="Proteomes" id="UP001597417"/>
    </source>
</evidence>
<evidence type="ECO:0000256" key="1">
    <source>
        <dbReference type="SAM" id="Phobius"/>
    </source>
</evidence>
<dbReference type="EMBL" id="JBHUKR010000004">
    <property type="protein sequence ID" value="MFD2415925.1"/>
    <property type="molecule type" value="Genomic_DNA"/>
</dbReference>
<comment type="caution">
    <text evidence="2">The sequence shown here is derived from an EMBL/GenBank/DDBJ whole genome shotgun (WGS) entry which is preliminary data.</text>
</comment>
<proteinExistence type="predicted"/>
<keyword evidence="3" id="KW-1185">Reference proteome</keyword>